<comment type="caution">
    <text evidence="1">The sequence shown here is derived from an EMBL/GenBank/DDBJ whole genome shotgun (WGS) entry which is preliminary data.</text>
</comment>
<dbReference type="OrthoDB" id="1000188at2759"/>
<protein>
    <submittedName>
        <fullName evidence="1">Uncharacterized protein</fullName>
    </submittedName>
</protein>
<name>A0A7J9MVM7_GOSSC</name>
<keyword evidence="2" id="KW-1185">Reference proteome</keyword>
<proteinExistence type="predicted"/>
<evidence type="ECO:0000313" key="2">
    <source>
        <dbReference type="Proteomes" id="UP000593576"/>
    </source>
</evidence>
<organism evidence="1 2">
    <name type="scientific">Gossypium schwendimanii</name>
    <name type="common">Cotton</name>
    <dbReference type="NCBI Taxonomy" id="34291"/>
    <lineage>
        <taxon>Eukaryota</taxon>
        <taxon>Viridiplantae</taxon>
        <taxon>Streptophyta</taxon>
        <taxon>Embryophyta</taxon>
        <taxon>Tracheophyta</taxon>
        <taxon>Spermatophyta</taxon>
        <taxon>Magnoliopsida</taxon>
        <taxon>eudicotyledons</taxon>
        <taxon>Gunneridae</taxon>
        <taxon>Pentapetalae</taxon>
        <taxon>rosids</taxon>
        <taxon>malvids</taxon>
        <taxon>Malvales</taxon>
        <taxon>Malvaceae</taxon>
        <taxon>Malvoideae</taxon>
        <taxon>Gossypium</taxon>
    </lineage>
</organism>
<dbReference type="Proteomes" id="UP000593576">
    <property type="component" value="Unassembled WGS sequence"/>
</dbReference>
<dbReference type="AlphaFoldDB" id="A0A7J9MVM7"/>
<dbReference type="EMBL" id="JABFAF010000013">
    <property type="protein sequence ID" value="MBA0874429.1"/>
    <property type="molecule type" value="Genomic_DNA"/>
</dbReference>
<gene>
    <name evidence="1" type="ORF">Goshw_016622</name>
</gene>
<reference evidence="1 2" key="1">
    <citation type="journal article" date="2019" name="Genome Biol. Evol.">
        <title>Insights into the evolution of the New World diploid cottons (Gossypium, subgenus Houzingenia) based on genome sequencing.</title>
        <authorList>
            <person name="Grover C.E."/>
            <person name="Arick M.A. 2nd"/>
            <person name="Thrash A."/>
            <person name="Conover J.L."/>
            <person name="Sanders W.S."/>
            <person name="Peterson D.G."/>
            <person name="Frelichowski J.E."/>
            <person name="Scheffler J.A."/>
            <person name="Scheffler B.E."/>
            <person name="Wendel J.F."/>
        </authorList>
    </citation>
    <scope>NUCLEOTIDE SEQUENCE [LARGE SCALE GENOMIC DNA]</scope>
    <source>
        <strain evidence="1">1</strain>
        <tissue evidence="1">Leaf</tissue>
    </source>
</reference>
<sequence>MEEELANLNVIDEEEVHFQEETLVVEDDYKLCLVGRCLTDSVVNFLYLQNTMADLWNQLEGYSF</sequence>
<accession>A0A7J9MVM7</accession>
<evidence type="ECO:0000313" key="1">
    <source>
        <dbReference type="EMBL" id="MBA0874429.1"/>
    </source>
</evidence>